<dbReference type="EMBL" id="CP011393">
    <property type="protein sequence ID" value="ANE42131.1"/>
    <property type="molecule type" value="Genomic_DNA"/>
</dbReference>
<dbReference type="CDD" id="cd00477">
    <property type="entry name" value="FTHFS"/>
    <property type="match status" value="1"/>
</dbReference>
<dbReference type="InterPro" id="IPR020628">
    <property type="entry name" value="Formate_THF_ligase_CS"/>
</dbReference>
<dbReference type="InterPro" id="IPR000559">
    <property type="entry name" value="Formate_THF_ligase"/>
</dbReference>
<keyword evidence="4 8" id="KW-0547">Nucleotide-binding</keyword>
<dbReference type="PROSITE" id="PS00721">
    <property type="entry name" value="FTHFS_1"/>
    <property type="match status" value="1"/>
</dbReference>
<dbReference type="PROSITE" id="PS00722">
    <property type="entry name" value="FTHFS_2"/>
    <property type="match status" value="1"/>
</dbReference>
<dbReference type="EC" id="6.3.4.3" evidence="8"/>
<dbReference type="Gene3D" id="3.10.410.10">
    <property type="entry name" value="Formyltetrahydrofolate synthetase, domain 3"/>
    <property type="match status" value="1"/>
</dbReference>
<sequence>MLSDIEIAKSAKLKDIRQIAFSLGIPEERLKLYGNYIAKVDHKYLKELEQQGKKKGKLILVTAITPTPAGEGKTTTSIGLSMALNKIGKKSIVTLREPSLGPVFGVKGGAAGGGYSQVLPMEDINLHFTGDIHAVTTAHNLISAMIDAHINHGNELGIDIRKVYWKRAMDMNDRALRQIVVGLGGSANGYPREDGFLITAASEIMATLCLASDIADLKRRIGEIVIAQSEKKGLIRVKDLGVQGAVAALLKDAINPNLVQTIENTPAFVHGGPFANIAHGTNTLIATKLALLLSDYVVTEAGFAADLGAQKFLDFVAPTGGLFVDAVVLVASIRALKYHGGIAKEELSKEDVEAVIKGMENLKVHVENLQKYGVPVVVALNKFESDTQAEIDAVMENSPVKCVVNEVYAKGSEGAIELAKAVEEIAENTPSNYKPLVPMDLPVEQKIELIAKEIYRAGKVTYTETAKSKLSMLKKNGFGNYPVIIAKTQNSISDDPKKINAPKGYEFTIRDFQISAGAGFVVALAGEIMLMPGLPKVPAAVNIDINENGEIIGLF</sequence>
<gene>
    <name evidence="8" type="primary">fhs</name>
    <name evidence="9" type="ORF">JM64_09545</name>
</gene>
<dbReference type="Pfam" id="PF01268">
    <property type="entry name" value="FTHFS"/>
    <property type="match status" value="1"/>
</dbReference>
<reference evidence="9 10" key="1">
    <citation type="submission" date="2014-08" db="EMBL/GenBank/DDBJ databases">
        <title>Fervidobacterium pennivorans DYC genome.</title>
        <authorList>
            <person name="Wushke S."/>
        </authorList>
    </citation>
    <scope>NUCLEOTIDE SEQUENCE [LARGE SCALE GENOMIC DNA]</scope>
    <source>
        <strain evidence="9 10">DYC</strain>
    </source>
</reference>
<dbReference type="OrthoDB" id="9761733at2"/>
<dbReference type="HAMAP" id="MF_01543">
    <property type="entry name" value="FTHFS"/>
    <property type="match status" value="1"/>
</dbReference>
<dbReference type="GO" id="GO:0004329">
    <property type="term" value="F:formate-tetrahydrofolate ligase activity"/>
    <property type="evidence" value="ECO:0007669"/>
    <property type="project" value="UniProtKB-UniRule"/>
</dbReference>
<dbReference type="GO" id="GO:0005524">
    <property type="term" value="F:ATP binding"/>
    <property type="evidence" value="ECO:0007669"/>
    <property type="project" value="UniProtKB-UniRule"/>
</dbReference>
<evidence type="ECO:0000256" key="7">
    <source>
        <dbReference type="ARBA" id="ARBA00061363"/>
    </source>
</evidence>
<protein>
    <recommendedName>
        <fullName evidence="8">Formate--tetrahydrofolate ligase</fullName>
        <ecNumber evidence="8">6.3.4.3</ecNumber>
    </recommendedName>
    <alternativeName>
        <fullName evidence="8">Formyltetrahydrofolate synthetase</fullName>
        <shortName evidence="8">FHS</shortName>
        <shortName evidence="8">FTHFS</shortName>
    </alternativeName>
</protein>
<name>A0A172T570_FERPE</name>
<comment type="pathway">
    <text evidence="1 8">One-carbon metabolism; tetrahydrofolate interconversion.</text>
</comment>
<evidence type="ECO:0000256" key="2">
    <source>
        <dbReference type="ARBA" id="ARBA00022563"/>
    </source>
</evidence>
<accession>A0A172T570</accession>
<evidence type="ECO:0000313" key="9">
    <source>
        <dbReference type="EMBL" id="ANE42131.1"/>
    </source>
</evidence>
<comment type="similarity">
    <text evidence="7 8">Belongs to the formate--tetrahydrofolate ligase family.</text>
</comment>
<dbReference type="Proteomes" id="UP000077096">
    <property type="component" value="Chromosome"/>
</dbReference>
<dbReference type="Gene3D" id="3.40.50.300">
    <property type="entry name" value="P-loop containing nucleotide triphosphate hydrolases"/>
    <property type="match status" value="1"/>
</dbReference>
<proteinExistence type="inferred from homology"/>
<feature type="binding site" evidence="8">
    <location>
        <begin position="67"/>
        <end position="74"/>
    </location>
    <ligand>
        <name>ATP</name>
        <dbReference type="ChEBI" id="CHEBI:30616"/>
    </ligand>
</feature>
<dbReference type="NCBIfam" id="NF010030">
    <property type="entry name" value="PRK13505.1"/>
    <property type="match status" value="1"/>
</dbReference>
<dbReference type="AlphaFoldDB" id="A0A172T570"/>
<dbReference type="Gene3D" id="3.30.1510.10">
    <property type="entry name" value="Domain 2, N(10)-formyltetrahydrofolate synthetase"/>
    <property type="match status" value="1"/>
</dbReference>
<keyword evidence="2 8" id="KW-0554">One-carbon metabolism</keyword>
<evidence type="ECO:0000256" key="8">
    <source>
        <dbReference type="HAMAP-Rule" id="MF_01543"/>
    </source>
</evidence>
<evidence type="ECO:0000256" key="3">
    <source>
        <dbReference type="ARBA" id="ARBA00022598"/>
    </source>
</evidence>
<keyword evidence="5 8" id="KW-0067">ATP-binding</keyword>
<keyword evidence="3 8" id="KW-0436">Ligase</keyword>
<dbReference type="KEGG" id="fng:JM64_09545"/>
<evidence type="ECO:0000256" key="5">
    <source>
        <dbReference type="ARBA" id="ARBA00022840"/>
    </source>
</evidence>
<evidence type="ECO:0000256" key="4">
    <source>
        <dbReference type="ARBA" id="ARBA00022741"/>
    </source>
</evidence>
<evidence type="ECO:0000313" key="10">
    <source>
        <dbReference type="Proteomes" id="UP000077096"/>
    </source>
</evidence>
<dbReference type="SUPFAM" id="SSF52540">
    <property type="entry name" value="P-loop containing nucleoside triphosphate hydrolases"/>
    <property type="match status" value="1"/>
</dbReference>
<dbReference type="GO" id="GO:0035999">
    <property type="term" value="P:tetrahydrofolate interconversion"/>
    <property type="evidence" value="ECO:0007669"/>
    <property type="project" value="UniProtKB-UniRule"/>
</dbReference>
<dbReference type="FunFam" id="3.30.1510.10:FF:000001">
    <property type="entry name" value="Formate--tetrahydrofolate ligase"/>
    <property type="match status" value="1"/>
</dbReference>
<organism evidence="9 10">
    <name type="scientific">Fervidobacterium pennivorans</name>
    <dbReference type="NCBI Taxonomy" id="93466"/>
    <lineage>
        <taxon>Bacteria</taxon>
        <taxon>Thermotogati</taxon>
        <taxon>Thermotogota</taxon>
        <taxon>Thermotogae</taxon>
        <taxon>Thermotogales</taxon>
        <taxon>Fervidobacteriaceae</taxon>
        <taxon>Fervidobacterium</taxon>
    </lineage>
</organism>
<dbReference type="PATRIC" id="fig|93466.3.peg.1985"/>
<dbReference type="UniPathway" id="UPA00193"/>
<evidence type="ECO:0000256" key="6">
    <source>
        <dbReference type="ARBA" id="ARBA00049033"/>
    </source>
</evidence>
<dbReference type="InterPro" id="IPR027417">
    <property type="entry name" value="P-loop_NTPase"/>
</dbReference>
<dbReference type="FunFam" id="3.10.410.10:FF:000001">
    <property type="entry name" value="Putative formate--tetrahydrofolate ligase"/>
    <property type="match status" value="1"/>
</dbReference>
<comment type="catalytic activity">
    <reaction evidence="6 8">
        <text>(6S)-5,6,7,8-tetrahydrofolate + formate + ATP = (6R)-10-formyltetrahydrofolate + ADP + phosphate</text>
        <dbReference type="Rhea" id="RHEA:20221"/>
        <dbReference type="ChEBI" id="CHEBI:15740"/>
        <dbReference type="ChEBI" id="CHEBI:30616"/>
        <dbReference type="ChEBI" id="CHEBI:43474"/>
        <dbReference type="ChEBI" id="CHEBI:57453"/>
        <dbReference type="ChEBI" id="CHEBI:195366"/>
        <dbReference type="ChEBI" id="CHEBI:456216"/>
        <dbReference type="EC" id="6.3.4.3"/>
    </reaction>
</comment>
<evidence type="ECO:0000256" key="1">
    <source>
        <dbReference type="ARBA" id="ARBA00004777"/>
    </source>
</evidence>